<reference evidence="1" key="1">
    <citation type="submission" date="2020-06" db="EMBL/GenBank/DDBJ databases">
        <title>WGS assembly of Ceratodon purpureus strain R40.</title>
        <authorList>
            <person name="Carey S.B."/>
            <person name="Jenkins J."/>
            <person name="Shu S."/>
            <person name="Lovell J.T."/>
            <person name="Sreedasyam A."/>
            <person name="Maumus F."/>
            <person name="Tiley G.P."/>
            <person name="Fernandez-Pozo N."/>
            <person name="Barry K."/>
            <person name="Chen C."/>
            <person name="Wang M."/>
            <person name="Lipzen A."/>
            <person name="Daum C."/>
            <person name="Saski C.A."/>
            <person name="Payton A.C."/>
            <person name="Mcbreen J.C."/>
            <person name="Conrad R.E."/>
            <person name="Kollar L.M."/>
            <person name="Olsson S."/>
            <person name="Huttunen S."/>
            <person name="Landis J.B."/>
            <person name="Wickett N.J."/>
            <person name="Johnson M.G."/>
            <person name="Rensing S.A."/>
            <person name="Grimwood J."/>
            <person name="Schmutz J."/>
            <person name="Mcdaniel S.F."/>
        </authorList>
    </citation>
    <scope>NUCLEOTIDE SEQUENCE</scope>
    <source>
        <strain evidence="1">R40</strain>
    </source>
</reference>
<gene>
    <name evidence="1" type="ORF">KC19_8G124000</name>
</gene>
<organism evidence="1 2">
    <name type="scientific">Ceratodon purpureus</name>
    <name type="common">Fire moss</name>
    <name type="synonym">Dicranum purpureum</name>
    <dbReference type="NCBI Taxonomy" id="3225"/>
    <lineage>
        <taxon>Eukaryota</taxon>
        <taxon>Viridiplantae</taxon>
        <taxon>Streptophyta</taxon>
        <taxon>Embryophyta</taxon>
        <taxon>Bryophyta</taxon>
        <taxon>Bryophytina</taxon>
        <taxon>Bryopsida</taxon>
        <taxon>Dicranidae</taxon>
        <taxon>Pseudoditrichales</taxon>
        <taxon>Ditrichaceae</taxon>
        <taxon>Ceratodon</taxon>
    </lineage>
</organism>
<dbReference type="EMBL" id="CM026429">
    <property type="protein sequence ID" value="KAG0564597.1"/>
    <property type="molecule type" value="Genomic_DNA"/>
</dbReference>
<keyword evidence="2" id="KW-1185">Reference proteome</keyword>
<dbReference type="Proteomes" id="UP000822688">
    <property type="component" value="Chromosome 8"/>
</dbReference>
<evidence type="ECO:0000313" key="1">
    <source>
        <dbReference type="EMBL" id="KAG0564597.1"/>
    </source>
</evidence>
<protein>
    <submittedName>
        <fullName evidence="1">Uncharacterized protein</fullName>
    </submittedName>
</protein>
<proteinExistence type="predicted"/>
<sequence>MFRVETSHTAVVDFLGKGDEARPHSATLHVNRVSESILNVQITIARRPGKYVQRPGLYIAAVPPGSSCARMNGCSRSSGIRSRFRRSHVKHLFMISNNQGFDKRG</sequence>
<name>A0A8T0H1C8_CERPU</name>
<evidence type="ECO:0000313" key="2">
    <source>
        <dbReference type="Proteomes" id="UP000822688"/>
    </source>
</evidence>
<dbReference type="AlphaFoldDB" id="A0A8T0H1C8"/>
<comment type="caution">
    <text evidence="1">The sequence shown here is derived from an EMBL/GenBank/DDBJ whole genome shotgun (WGS) entry which is preliminary data.</text>
</comment>
<accession>A0A8T0H1C8</accession>